<dbReference type="AlphaFoldDB" id="A0A8C3H5P0"/>
<reference evidence="2" key="2">
    <citation type="submission" date="2025-09" db="UniProtKB">
        <authorList>
            <consortium name="Ensembl"/>
        </authorList>
    </citation>
    <scope>IDENTIFICATION</scope>
</reference>
<dbReference type="Ensembl" id="ENSCPBT00000002797.1">
    <property type="protein sequence ID" value="ENSCPBP00000002291.1"/>
    <property type="gene ID" value="ENSCPBG00000001842.1"/>
</dbReference>
<accession>A0A8C3H5P0</accession>
<dbReference type="Proteomes" id="UP000694380">
    <property type="component" value="Unplaced"/>
</dbReference>
<dbReference type="InterPro" id="IPR013320">
    <property type="entry name" value="ConA-like_dom_sf"/>
</dbReference>
<keyword evidence="3" id="KW-1185">Reference proteome</keyword>
<protein>
    <recommendedName>
        <fullName evidence="1">B30.2/SPRY domain-containing protein</fullName>
    </recommendedName>
</protein>
<feature type="domain" description="B30.2/SPRY" evidence="1">
    <location>
        <begin position="1"/>
        <end position="181"/>
    </location>
</feature>
<evidence type="ECO:0000259" key="1">
    <source>
        <dbReference type="PROSITE" id="PS50188"/>
    </source>
</evidence>
<dbReference type="FunFam" id="2.60.120.920:FF:000004">
    <property type="entry name" value="Butyrophilin subfamily 1 member A1"/>
    <property type="match status" value="1"/>
</dbReference>
<sequence>QYTEKVSPTASVTLDPDTAHPRLLLSVDRKILTWDVIRLNRPDHPQRFDSSPCVLGCEEFTSGRHCWEVEVGHGTAWAVGVARESVKRKEELSAAPEGGIWAVQRWGFQFQALTSPPTPLSLSCVPSRIQVSLDCEQGQVAFFSTDGEAPIFTFPPTSFTGERLRPFFWVWGVGSQLILYS</sequence>
<dbReference type="SUPFAM" id="SSF49899">
    <property type="entry name" value="Concanavalin A-like lectins/glucanases"/>
    <property type="match status" value="1"/>
</dbReference>
<dbReference type="InterPro" id="IPR006574">
    <property type="entry name" value="PRY"/>
</dbReference>
<organism evidence="2 3">
    <name type="scientific">Chrysemys picta bellii</name>
    <name type="common">Western painted turtle</name>
    <name type="synonym">Emys bellii</name>
    <dbReference type="NCBI Taxonomy" id="8478"/>
    <lineage>
        <taxon>Eukaryota</taxon>
        <taxon>Metazoa</taxon>
        <taxon>Chordata</taxon>
        <taxon>Craniata</taxon>
        <taxon>Vertebrata</taxon>
        <taxon>Euteleostomi</taxon>
        <taxon>Archelosauria</taxon>
        <taxon>Testudinata</taxon>
        <taxon>Testudines</taxon>
        <taxon>Cryptodira</taxon>
        <taxon>Durocryptodira</taxon>
        <taxon>Testudinoidea</taxon>
        <taxon>Emydidae</taxon>
        <taxon>Chrysemys</taxon>
    </lineage>
</organism>
<dbReference type="InterPro" id="IPR003879">
    <property type="entry name" value="Butyrophylin_SPRY"/>
</dbReference>
<dbReference type="PANTHER" id="PTHR24103">
    <property type="entry name" value="E3 UBIQUITIN-PROTEIN LIGASE TRIM"/>
    <property type="match status" value="1"/>
</dbReference>
<dbReference type="InterPro" id="IPR043136">
    <property type="entry name" value="B30.2/SPRY_sf"/>
</dbReference>
<name>A0A8C3H5P0_CHRPI</name>
<dbReference type="PRINTS" id="PR01407">
    <property type="entry name" value="BUTYPHLNCDUF"/>
</dbReference>
<dbReference type="PROSITE" id="PS50188">
    <property type="entry name" value="B302_SPRY"/>
    <property type="match status" value="1"/>
</dbReference>
<reference evidence="2" key="1">
    <citation type="submission" date="2025-08" db="UniProtKB">
        <authorList>
            <consortium name="Ensembl"/>
        </authorList>
    </citation>
    <scope>IDENTIFICATION</scope>
</reference>
<dbReference type="SMART" id="SM00589">
    <property type="entry name" value="PRY"/>
    <property type="match status" value="1"/>
</dbReference>
<dbReference type="OMA" id="TWRXDLT"/>
<dbReference type="Pfam" id="PF00622">
    <property type="entry name" value="SPRY"/>
    <property type="match status" value="1"/>
</dbReference>
<dbReference type="InterPro" id="IPR001870">
    <property type="entry name" value="B30.2/SPRY"/>
</dbReference>
<evidence type="ECO:0000313" key="2">
    <source>
        <dbReference type="Ensembl" id="ENSCPBP00000002291.1"/>
    </source>
</evidence>
<dbReference type="CDD" id="cd12888">
    <property type="entry name" value="SPRY_PRY_TRIM7_like"/>
    <property type="match status" value="1"/>
</dbReference>
<dbReference type="Gene3D" id="2.60.120.920">
    <property type="match status" value="1"/>
</dbReference>
<dbReference type="SMART" id="SM00449">
    <property type="entry name" value="SPRY"/>
    <property type="match status" value="1"/>
</dbReference>
<proteinExistence type="predicted"/>
<dbReference type="InterPro" id="IPR003877">
    <property type="entry name" value="SPRY_dom"/>
</dbReference>
<dbReference type="GeneTree" id="ENSGT00940000153527"/>
<dbReference type="Pfam" id="PF13765">
    <property type="entry name" value="PRY"/>
    <property type="match status" value="1"/>
</dbReference>
<evidence type="ECO:0000313" key="3">
    <source>
        <dbReference type="Proteomes" id="UP000694380"/>
    </source>
</evidence>
<dbReference type="InterPro" id="IPR050143">
    <property type="entry name" value="TRIM/RBCC"/>
</dbReference>